<feature type="domain" description="N-acetyltransferase" evidence="1">
    <location>
        <begin position="41"/>
        <end position="152"/>
    </location>
</feature>
<organism evidence="2 3">
    <name type="scientific">Desulforapulum autotrophicum (strain ATCC 43914 / DSM 3382 / VKM B-1955 / HRM2)</name>
    <name type="common">Desulfobacterium autotrophicum</name>
    <dbReference type="NCBI Taxonomy" id="177437"/>
    <lineage>
        <taxon>Bacteria</taxon>
        <taxon>Pseudomonadati</taxon>
        <taxon>Thermodesulfobacteriota</taxon>
        <taxon>Desulfobacteria</taxon>
        <taxon>Desulfobacterales</taxon>
        <taxon>Desulfobacteraceae</taxon>
        <taxon>Desulforapulum</taxon>
    </lineage>
</organism>
<dbReference type="HOGENOM" id="CLU_052477_0_0_7"/>
<name>C0QAR9_DESAH</name>
<evidence type="ECO:0000259" key="1">
    <source>
        <dbReference type="Pfam" id="PF00583"/>
    </source>
</evidence>
<gene>
    <name evidence="2" type="ordered locus">HRM2_37940</name>
</gene>
<evidence type="ECO:0000313" key="3">
    <source>
        <dbReference type="Proteomes" id="UP000000442"/>
    </source>
</evidence>
<dbReference type="SUPFAM" id="SSF55729">
    <property type="entry name" value="Acyl-CoA N-acyltransferases (Nat)"/>
    <property type="match status" value="1"/>
</dbReference>
<dbReference type="Proteomes" id="UP000000442">
    <property type="component" value="Chromosome"/>
</dbReference>
<dbReference type="STRING" id="177437.HRM2_37940"/>
<dbReference type="InterPro" id="IPR016181">
    <property type="entry name" value="Acyl_CoA_acyltransferase"/>
</dbReference>
<keyword evidence="3" id="KW-1185">Reference proteome</keyword>
<dbReference type="eggNOG" id="COG3153">
    <property type="taxonomic scope" value="Bacteria"/>
</dbReference>
<dbReference type="AlphaFoldDB" id="C0QAR9"/>
<dbReference type="Pfam" id="PF00583">
    <property type="entry name" value="Acetyltransf_1"/>
    <property type="match status" value="1"/>
</dbReference>
<dbReference type="GO" id="GO:0016747">
    <property type="term" value="F:acyltransferase activity, transferring groups other than amino-acyl groups"/>
    <property type="evidence" value="ECO:0007669"/>
    <property type="project" value="InterPro"/>
</dbReference>
<reference evidence="2 3" key="1">
    <citation type="journal article" date="2009" name="Environ. Microbiol.">
        <title>Genome sequence of Desulfobacterium autotrophicum HRM2, a marine sulfate reducer oxidizing organic carbon completely to carbon dioxide.</title>
        <authorList>
            <person name="Strittmatter A.W."/>
            <person name="Liesegang H."/>
            <person name="Rabus R."/>
            <person name="Decker I."/>
            <person name="Amann J."/>
            <person name="Andres S."/>
            <person name="Henne A."/>
            <person name="Fricke W.F."/>
            <person name="Martinez-Arias R."/>
            <person name="Bartels D."/>
            <person name="Goesmann A."/>
            <person name="Krause L."/>
            <person name="Puehler A."/>
            <person name="Klenk H.P."/>
            <person name="Richter M."/>
            <person name="Schuler M."/>
            <person name="Gloeckner F.O."/>
            <person name="Meyerdierks A."/>
            <person name="Gottschalk G."/>
            <person name="Amann R."/>
        </authorList>
    </citation>
    <scope>NUCLEOTIDE SEQUENCE [LARGE SCALE GENOMIC DNA]</scope>
    <source>
        <strain evidence="3">ATCC 43914 / DSM 3382 / HRM2</strain>
    </source>
</reference>
<dbReference type="InterPro" id="IPR000182">
    <property type="entry name" value="GNAT_dom"/>
</dbReference>
<accession>C0QAR9</accession>
<dbReference type="Gene3D" id="3.40.630.30">
    <property type="match status" value="1"/>
</dbReference>
<dbReference type="KEGG" id="dat:HRM2_37940"/>
<sequence length="359" mass="39898">MELDRVIKHLKAEKRMVEPDQDAVVALFRDEDALGISLLYYEIYGDSFPVEHVYDPDQVKQRNHTDGQHTLVARTTKGDIVGMAGLFCHAPNQNVYEAGQLMLMKSYRHTRVAAKINQSILEKLPETLGVSAIFVEAVCNHPVSQAMAHKQGLHATGLEIECMPARVYSKEGGVVRNVSLLLMFKVFKDNGASVYLPQPYAEFMTRLYGQLGLERKNLAGEALAGTTDSDDFLLPNAGIARITIKKAGNDFNRVIQDLEARAGKQSLVQVYLNLGDHACPRAVDLLREKGYFWGGLLPLWFQSDGLIMQKLPGEPDWEGLHLHNKEAEAMLGFLRSDYGTVTGPGRPGKAEEMVTALKF</sequence>
<protein>
    <recommendedName>
        <fullName evidence="1">N-acetyltransferase domain-containing protein</fullName>
    </recommendedName>
</protein>
<dbReference type="EMBL" id="CP001087">
    <property type="protein sequence ID" value="ACN16852.1"/>
    <property type="molecule type" value="Genomic_DNA"/>
</dbReference>
<proteinExistence type="predicted"/>
<evidence type="ECO:0000313" key="2">
    <source>
        <dbReference type="EMBL" id="ACN16852.1"/>
    </source>
</evidence>